<evidence type="ECO:0000313" key="5">
    <source>
        <dbReference type="Proteomes" id="UP001559025"/>
    </source>
</evidence>
<dbReference type="EMBL" id="JAZHFV010000001">
    <property type="protein sequence ID" value="MEX4006165.1"/>
    <property type="molecule type" value="Genomic_DNA"/>
</dbReference>
<keyword evidence="2 3" id="KW-0143">Chaperone</keyword>
<dbReference type="InterPro" id="IPR002669">
    <property type="entry name" value="UreD"/>
</dbReference>
<protein>
    <recommendedName>
        <fullName evidence="3">Urease accessory protein UreD</fullName>
    </recommendedName>
</protein>
<evidence type="ECO:0000256" key="1">
    <source>
        <dbReference type="ARBA" id="ARBA00007177"/>
    </source>
</evidence>
<evidence type="ECO:0000313" key="4">
    <source>
        <dbReference type="EMBL" id="MEX4006165.1"/>
    </source>
</evidence>
<keyword evidence="3" id="KW-0996">Nickel insertion</keyword>
<comment type="function">
    <text evidence="3">Required for maturation of urease via the functional incorporation of the urease nickel metallocenter.</text>
</comment>
<dbReference type="Pfam" id="PF01774">
    <property type="entry name" value="UreD"/>
    <property type="match status" value="1"/>
</dbReference>
<dbReference type="PANTHER" id="PTHR33643">
    <property type="entry name" value="UREASE ACCESSORY PROTEIN D"/>
    <property type="match status" value="1"/>
</dbReference>
<comment type="subcellular location">
    <subcellularLocation>
        <location evidence="3">Cytoplasm</location>
    </subcellularLocation>
</comment>
<organism evidence="4 5">
    <name type="scientific">Neoaquamicrobium sediminum</name>
    <dbReference type="NCBI Taxonomy" id="1849104"/>
    <lineage>
        <taxon>Bacteria</taxon>
        <taxon>Pseudomonadati</taxon>
        <taxon>Pseudomonadota</taxon>
        <taxon>Alphaproteobacteria</taxon>
        <taxon>Hyphomicrobiales</taxon>
        <taxon>Phyllobacteriaceae</taxon>
        <taxon>Neoaquamicrobium</taxon>
    </lineage>
</organism>
<evidence type="ECO:0000256" key="3">
    <source>
        <dbReference type="HAMAP-Rule" id="MF_01384"/>
    </source>
</evidence>
<accession>A0ABV3WNE6</accession>
<comment type="caution">
    <text evidence="4">The sequence shown here is derived from an EMBL/GenBank/DDBJ whole genome shotgun (WGS) entry which is preliminary data.</text>
</comment>
<comment type="subunit">
    <text evidence="3">UreD, UreF and UreG form a complex that acts as a GTP-hydrolysis-dependent molecular chaperone, activating the urease apoprotein by helping to assemble the nickel containing metallocenter of UreC. The UreE protein probably delivers the nickel.</text>
</comment>
<comment type="similarity">
    <text evidence="1 3">Belongs to the UreD family.</text>
</comment>
<keyword evidence="5" id="KW-1185">Reference proteome</keyword>
<dbReference type="PANTHER" id="PTHR33643:SF1">
    <property type="entry name" value="UREASE ACCESSORY PROTEIN D"/>
    <property type="match status" value="1"/>
</dbReference>
<dbReference type="RefSeq" id="WP_368801521.1">
    <property type="nucleotide sequence ID" value="NZ_JAZHFV010000001.1"/>
</dbReference>
<evidence type="ECO:0000256" key="2">
    <source>
        <dbReference type="ARBA" id="ARBA00023186"/>
    </source>
</evidence>
<gene>
    <name evidence="3" type="primary">ureD</name>
    <name evidence="4" type="ORF">V1479_02550</name>
</gene>
<proteinExistence type="inferred from homology"/>
<reference evidence="4 5" key="1">
    <citation type="submission" date="2024-01" db="EMBL/GenBank/DDBJ databases">
        <title>New evidence supports the origin of RcGTA from prophage.</title>
        <authorList>
            <person name="Xu Y."/>
            <person name="Liu B."/>
            <person name="Chen F."/>
        </authorList>
    </citation>
    <scope>NUCLEOTIDE SEQUENCE [LARGE SCALE GENOMIC DNA]</scope>
    <source>
        <strain evidence="4 5">CBW1107-2</strain>
    </source>
</reference>
<dbReference type="HAMAP" id="MF_01384">
    <property type="entry name" value="UreD"/>
    <property type="match status" value="1"/>
</dbReference>
<name>A0ABV3WNE6_9HYPH</name>
<sequence length="279" mass="29608">MNQLQPRLEQAKLQRVSASGGLSARRRDGTTRLERLYQEGAAKIRLPARGDGPLEAILINTAGGLTGGDRLAWDIEAGEDTAVTVTTQACEKVYRTTAGHAEVTCKVVGRSGARVAWLPQETIVYDRSAFRRTLDVTLAEDAEALLVEATIFGRRAMGETVRTAIFRDRWRVRCGDRLVHAEDFAIGPDVAVTIGRKAGLGGAAACATILLVGPAAAAHLDAVRTIVDGAGGASAWQVGSTGKLLARLVATDGYALRERLVPLVAMLNGQAGLPKTWSL</sequence>
<keyword evidence="3" id="KW-0963">Cytoplasm</keyword>
<dbReference type="Proteomes" id="UP001559025">
    <property type="component" value="Unassembled WGS sequence"/>
</dbReference>